<dbReference type="InterPro" id="IPR036291">
    <property type="entry name" value="NAD(P)-bd_dom_sf"/>
</dbReference>
<dbReference type="AlphaFoldDB" id="A0A1H6KVA7"/>
<dbReference type="EMBL" id="FNXF01000004">
    <property type="protein sequence ID" value="SEH79689.1"/>
    <property type="molecule type" value="Genomic_DNA"/>
</dbReference>
<proteinExistence type="predicted"/>
<dbReference type="GO" id="GO:0016646">
    <property type="term" value="F:oxidoreductase activity, acting on the CH-NH group of donors, NAD or NADP as acceptor"/>
    <property type="evidence" value="ECO:0007669"/>
    <property type="project" value="TreeGrafter"/>
</dbReference>
<dbReference type="RefSeq" id="WP_092791863.1">
    <property type="nucleotide sequence ID" value="NZ_FNXF01000004.1"/>
</dbReference>
<dbReference type="InterPro" id="IPR051606">
    <property type="entry name" value="Polyketide_Oxido-like"/>
</dbReference>
<protein>
    <recommendedName>
        <fullName evidence="1">NAD(P)-binding domain-containing protein</fullName>
    </recommendedName>
</protein>
<name>A0A1H6KVA7_9GAMM</name>
<dbReference type="STRING" id="173990.SAMN05660691_01494"/>
<dbReference type="Pfam" id="PF13460">
    <property type="entry name" value="NAD_binding_10"/>
    <property type="match status" value="1"/>
</dbReference>
<dbReference type="SUPFAM" id="SSF51735">
    <property type="entry name" value="NAD(P)-binding Rossmann-fold domains"/>
    <property type="match status" value="1"/>
</dbReference>
<dbReference type="PANTHER" id="PTHR43355">
    <property type="entry name" value="FLAVIN REDUCTASE (NADPH)"/>
    <property type="match status" value="1"/>
</dbReference>
<dbReference type="InterPro" id="IPR016040">
    <property type="entry name" value="NAD(P)-bd_dom"/>
</dbReference>
<gene>
    <name evidence="2" type="ORF">SAMN05660691_01494</name>
</gene>
<dbReference type="PANTHER" id="PTHR43355:SF2">
    <property type="entry name" value="FLAVIN REDUCTASE (NADPH)"/>
    <property type="match status" value="1"/>
</dbReference>
<feature type="domain" description="NAD(P)-binding" evidence="1">
    <location>
        <begin position="7"/>
        <end position="197"/>
    </location>
</feature>
<organism evidence="2 3">
    <name type="scientific">Rheinheimera pacifica</name>
    <dbReference type="NCBI Taxonomy" id="173990"/>
    <lineage>
        <taxon>Bacteria</taxon>
        <taxon>Pseudomonadati</taxon>
        <taxon>Pseudomonadota</taxon>
        <taxon>Gammaproteobacteria</taxon>
        <taxon>Chromatiales</taxon>
        <taxon>Chromatiaceae</taxon>
        <taxon>Rheinheimera</taxon>
    </lineage>
</organism>
<evidence type="ECO:0000313" key="2">
    <source>
        <dbReference type="EMBL" id="SEH79689.1"/>
    </source>
</evidence>
<evidence type="ECO:0000259" key="1">
    <source>
        <dbReference type="Pfam" id="PF13460"/>
    </source>
</evidence>
<reference evidence="3" key="1">
    <citation type="submission" date="2016-10" db="EMBL/GenBank/DDBJ databases">
        <authorList>
            <person name="Varghese N."/>
            <person name="Submissions S."/>
        </authorList>
    </citation>
    <scope>NUCLEOTIDE SEQUENCE [LARGE SCALE GENOMIC DNA]</scope>
    <source>
        <strain evidence="3">DSM 17616</strain>
    </source>
</reference>
<evidence type="ECO:0000313" key="3">
    <source>
        <dbReference type="Proteomes" id="UP000199371"/>
    </source>
</evidence>
<dbReference type="Gene3D" id="3.40.50.720">
    <property type="entry name" value="NAD(P)-binding Rossmann-like Domain"/>
    <property type="match status" value="1"/>
</dbReference>
<sequence>MELVILGASGFIGSAITAEALARGHTVTAVVNRPERVEAKAGLTVVGLDINDTAALTKLLTGKAIVISAFSGHAQQDVKGYYLQAFNSVFNAATAGKVGRLLVVGGAATLLLPDGSRLLDSPDFPAEYRATAEGAAEVLQQLRGQNALSWSFLSPAAEIFPGDKTGRFRLGSDNLLTDSAGNSRISNGDYAVAMLDEVEQPQHINKRFSVAY</sequence>
<accession>A0A1H6KVA7</accession>
<dbReference type="Proteomes" id="UP000199371">
    <property type="component" value="Unassembled WGS sequence"/>
</dbReference>
<dbReference type="OrthoDB" id="9785372at2"/>
<keyword evidence="3" id="KW-1185">Reference proteome</keyword>